<protein>
    <submittedName>
        <fullName evidence="2">Uncharacterized protein</fullName>
    </submittedName>
</protein>
<reference evidence="2" key="1">
    <citation type="journal article" date="2023" name="G3 (Bethesda)">
        <title>A reference genome for the long-term kleptoplast-retaining sea slug Elysia crispata morphotype clarki.</title>
        <authorList>
            <person name="Eastman K.E."/>
            <person name="Pendleton A.L."/>
            <person name="Shaikh M.A."/>
            <person name="Suttiyut T."/>
            <person name="Ogas R."/>
            <person name="Tomko P."/>
            <person name="Gavelis G."/>
            <person name="Widhalm J.R."/>
            <person name="Wisecaver J.H."/>
        </authorList>
    </citation>
    <scope>NUCLEOTIDE SEQUENCE</scope>
    <source>
        <strain evidence="2">ECLA1</strain>
    </source>
</reference>
<organism evidence="2 3">
    <name type="scientific">Elysia crispata</name>
    <name type="common">lettuce slug</name>
    <dbReference type="NCBI Taxonomy" id="231223"/>
    <lineage>
        <taxon>Eukaryota</taxon>
        <taxon>Metazoa</taxon>
        <taxon>Spiralia</taxon>
        <taxon>Lophotrochozoa</taxon>
        <taxon>Mollusca</taxon>
        <taxon>Gastropoda</taxon>
        <taxon>Heterobranchia</taxon>
        <taxon>Euthyneura</taxon>
        <taxon>Panpulmonata</taxon>
        <taxon>Sacoglossa</taxon>
        <taxon>Placobranchoidea</taxon>
        <taxon>Plakobranchidae</taxon>
        <taxon>Elysia</taxon>
    </lineage>
</organism>
<dbReference type="AlphaFoldDB" id="A0AAE1ECZ1"/>
<evidence type="ECO:0000313" key="3">
    <source>
        <dbReference type="Proteomes" id="UP001283361"/>
    </source>
</evidence>
<evidence type="ECO:0000256" key="1">
    <source>
        <dbReference type="SAM" id="MobiDB-lite"/>
    </source>
</evidence>
<sequence>MNEITKRRMRRNLMERRAKYDGSWHDGGSNERTKPQAAGETRKPTFMYLNHHKQGAPTHREVVLEKTTLGFGALLKSSTVSSLVTGASHGRGFGVCRFRSSTVSSLVTGASHGRGFGVCRFRSSTVSSLVTGASHGRGFGVCRFRSSTV</sequence>
<dbReference type="EMBL" id="JAWDGP010000188">
    <property type="protein sequence ID" value="KAK3803054.1"/>
    <property type="molecule type" value="Genomic_DNA"/>
</dbReference>
<dbReference type="Proteomes" id="UP001283361">
    <property type="component" value="Unassembled WGS sequence"/>
</dbReference>
<feature type="region of interest" description="Disordered" evidence="1">
    <location>
        <begin position="18"/>
        <end position="42"/>
    </location>
</feature>
<proteinExistence type="predicted"/>
<name>A0AAE1ECZ1_9GAST</name>
<keyword evidence="3" id="KW-1185">Reference proteome</keyword>
<evidence type="ECO:0000313" key="2">
    <source>
        <dbReference type="EMBL" id="KAK3803054.1"/>
    </source>
</evidence>
<feature type="compositionally biased region" description="Basic and acidic residues" evidence="1">
    <location>
        <begin position="18"/>
        <end position="34"/>
    </location>
</feature>
<comment type="caution">
    <text evidence="2">The sequence shown here is derived from an EMBL/GenBank/DDBJ whole genome shotgun (WGS) entry which is preliminary data.</text>
</comment>
<accession>A0AAE1ECZ1</accession>
<gene>
    <name evidence="2" type="ORF">RRG08_027977</name>
</gene>